<dbReference type="EMBL" id="CAUJNA010001153">
    <property type="protein sequence ID" value="CAJ1384787.1"/>
    <property type="molecule type" value="Genomic_DNA"/>
</dbReference>
<dbReference type="AlphaFoldDB" id="A0AA36ICH1"/>
<feature type="compositionally biased region" description="Polar residues" evidence="1">
    <location>
        <begin position="187"/>
        <end position="200"/>
    </location>
</feature>
<accession>A0AA36ICH1</accession>
<comment type="caution">
    <text evidence="2">The sequence shown here is derived from an EMBL/GenBank/DDBJ whole genome shotgun (WGS) entry which is preliminary data.</text>
</comment>
<evidence type="ECO:0000256" key="1">
    <source>
        <dbReference type="SAM" id="MobiDB-lite"/>
    </source>
</evidence>
<feature type="non-terminal residue" evidence="2">
    <location>
        <position position="200"/>
    </location>
</feature>
<sequence>EESFVQHVKVLFFSGEEAATVGVRPDWRAAELKRALRPFLGKGTAVSGLIHGGDLLADEDLVAPRLADEPHLHVTVRKCCFLVECAGAEVVNGFYVRKEGELCDAPVYVNEAGILLFKYQMARGTTYWYFSRDGDLNKSDGDFYRAKSSESLPPSEGWNFEACPLGRNTRVPSLTFCGHLEEDQESTDVSSSEQEGAETS</sequence>
<reference evidence="2" key="1">
    <citation type="submission" date="2023-08" db="EMBL/GenBank/DDBJ databases">
        <authorList>
            <person name="Chen Y."/>
            <person name="Shah S."/>
            <person name="Dougan E. K."/>
            <person name="Thang M."/>
            <person name="Chan C."/>
        </authorList>
    </citation>
    <scope>NUCLEOTIDE SEQUENCE</scope>
</reference>
<dbReference type="Proteomes" id="UP001178507">
    <property type="component" value="Unassembled WGS sequence"/>
</dbReference>
<proteinExistence type="predicted"/>
<protein>
    <submittedName>
        <fullName evidence="2">Uncharacterized protein</fullName>
    </submittedName>
</protein>
<evidence type="ECO:0000313" key="3">
    <source>
        <dbReference type="Proteomes" id="UP001178507"/>
    </source>
</evidence>
<organism evidence="2 3">
    <name type="scientific">Effrenium voratum</name>
    <dbReference type="NCBI Taxonomy" id="2562239"/>
    <lineage>
        <taxon>Eukaryota</taxon>
        <taxon>Sar</taxon>
        <taxon>Alveolata</taxon>
        <taxon>Dinophyceae</taxon>
        <taxon>Suessiales</taxon>
        <taxon>Symbiodiniaceae</taxon>
        <taxon>Effrenium</taxon>
    </lineage>
</organism>
<name>A0AA36ICH1_9DINO</name>
<keyword evidence="3" id="KW-1185">Reference proteome</keyword>
<evidence type="ECO:0000313" key="2">
    <source>
        <dbReference type="EMBL" id="CAJ1384787.1"/>
    </source>
</evidence>
<feature type="region of interest" description="Disordered" evidence="1">
    <location>
        <begin position="180"/>
        <end position="200"/>
    </location>
</feature>
<gene>
    <name evidence="2" type="ORF">EVOR1521_LOCUS11574</name>
</gene>